<dbReference type="Pfam" id="PF13508">
    <property type="entry name" value="Acetyltransf_7"/>
    <property type="match status" value="1"/>
</dbReference>
<dbReference type="InterPro" id="IPR016181">
    <property type="entry name" value="Acyl_CoA_acyltransferase"/>
</dbReference>
<dbReference type="Gene3D" id="3.40.630.30">
    <property type="match status" value="1"/>
</dbReference>
<protein>
    <submittedName>
        <fullName evidence="2">N-acetyltransferase</fullName>
    </submittedName>
</protein>
<organism evidence="2 3">
    <name type="scientific">Arthrobacter mangrovi</name>
    <dbReference type="NCBI Taxonomy" id="2966350"/>
    <lineage>
        <taxon>Bacteria</taxon>
        <taxon>Bacillati</taxon>
        <taxon>Actinomycetota</taxon>
        <taxon>Actinomycetes</taxon>
        <taxon>Micrococcales</taxon>
        <taxon>Micrococcaceae</taxon>
        <taxon>Arthrobacter</taxon>
    </lineage>
</organism>
<dbReference type="PROSITE" id="PS51186">
    <property type="entry name" value="GNAT"/>
    <property type="match status" value="1"/>
</dbReference>
<proteinExistence type="predicted"/>
<evidence type="ECO:0000259" key="1">
    <source>
        <dbReference type="PROSITE" id="PS51186"/>
    </source>
</evidence>
<gene>
    <name evidence="2" type="ORF">AHIS1636_00990</name>
</gene>
<feature type="domain" description="N-acetyltransferase" evidence="1">
    <location>
        <begin position="9"/>
        <end position="164"/>
    </location>
</feature>
<evidence type="ECO:0000313" key="2">
    <source>
        <dbReference type="EMBL" id="GLB65660.1"/>
    </source>
</evidence>
<evidence type="ECO:0000313" key="3">
    <source>
        <dbReference type="Proteomes" id="UP001209654"/>
    </source>
</evidence>
<dbReference type="SUPFAM" id="SSF55729">
    <property type="entry name" value="Acyl-CoA N-acyltransferases (Nat)"/>
    <property type="match status" value="1"/>
</dbReference>
<dbReference type="InterPro" id="IPR000182">
    <property type="entry name" value="GNAT_dom"/>
</dbReference>
<keyword evidence="3" id="KW-1185">Reference proteome</keyword>
<dbReference type="RefSeq" id="WP_264793844.1">
    <property type="nucleotide sequence ID" value="NZ_BRVS01000001.1"/>
</dbReference>
<accession>A0ABQ5MNU0</accession>
<sequence length="182" mass="19723">MAVEAGKTVELRSERPEDRDEVLRLTARAFDGRDGREPVEVRLLSELFGCDEYLPDLSIVAVAGQPGGASVLAGHSITTRGWIDGQPALGLGPISVLPGFQGRGIGAALLEETRIRAEARGDCVIVLLGHTGYYPRFGYRPAAELGIQAPDPQWGEHFMALRLADRDVPAGPFRYAEPFSRL</sequence>
<reference evidence="2 3" key="1">
    <citation type="journal article" date="2023" name="Int. J. Syst. Evol. Microbiol.">
        <title>Arthrobacter mangrovi sp. nov., an actinobacterium isolated from the rhizosphere of a mangrove.</title>
        <authorList>
            <person name="Hamada M."/>
            <person name="Saitou S."/>
            <person name="Enomoto N."/>
            <person name="Nanri K."/>
            <person name="Hidaka K."/>
            <person name="Miura T."/>
            <person name="Tamura T."/>
        </authorList>
    </citation>
    <scope>NUCLEOTIDE SEQUENCE [LARGE SCALE GENOMIC DNA]</scope>
    <source>
        <strain evidence="2 3">NBRC 112813</strain>
    </source>
</reference>
<name>A0ABQ5MNU0_9MICC</name>
<comment type="caution">
    <text evidence="2">The sequence shown here is derived from an EMBL/GenBank/DDBJ whole genome shotgun (WGS) entry which is preliminary data.</text>
</comment>
<dbReference type="CDD" id="cd04301">
    <property type="entry name" value="NAT_SF"/>
    <property type="match status" value="1"/>
</dbReference>
<dbReference type="EMBL" id="BRVS01000001">
    <property type="protein sequence ID" value="GLB65660.1"/>
    <property type="molecule type" value="Genomic_DNA"/>
</dbReference>
<dbReference type="Proteomes" id="UP001209654">
    <property type="component" value="Unassembled WGS sequence"/>
</dbReference>